<dbReference type="Proteomes" id="UP000321638">
    <property type="component" value="Unassembled WGS sequence"/>
</dbReference>
<dbReference type="InterPro" id="IPR036735">
    <property type="entry name" value="NGN_dom_sf"/>
</dbReference>
<evidence type="ECO:0000256" key="2">
    <source>
        <dbReference type="ARBA" id="ARBA00022814"/>
    </source>
</evidence>
<name>A0A5C8PL22_9HYPH</name>
<dbReference type="PROSITE" id="PS01014">
    <property type="entry name" value="NUSG"/>
    <property type="match status" value="1"/>
</dbReference>
<dbReference type="InterPro" id="IPR001062">
    <property type="entry name" value="Transcrpt_antiterm_NusG"/>
</dbReference>
<feature type="domain" description="NusG-like N-terminal" evidence="8">
    <location>
        <begin position="2"/>
        <end position="112"/>
    </location>
</feature>
<dbReference type="GO" id="GO:0006353">
    <property type="term" value="P:DNA-templated transcription termination"/>
    <property type="evidence" value="ECO:0007669"/>
    <property type="project" value="UniProtKB-UniRule"/>
</dbReference>
<evidence type="ECO:0000256" key="5">
    <source>
        <dbReference type="HAMAP-Rule" id="MF_00948"/>
    </source>
</evidence>
<protein>
    <recommendedName>
        <fullName evidence="5 6">Transcription termination/antitermination protein NusG</fullName>
    </recommendedName>
</protein>
<evidence type="ECO:0000256" key="7">
    <source>
        <dbReference type="RuleBase" id="RU000538"/>
    </source>
</evidence>
<evidence type="ECO:0000256" key="4">
    <source>
        <dbReference type="ARBA" id="ARBA00023163"/>
    </source>
</evidence>
<dbReference type="InterPro" id="IPR047050">
    <property type="entry name" value="NGN"/>
</dbReference>
<dbReference type="FunFam" id="2.30.30.30:FF:000002">
    <property type="entry name" value="Transcription termination/antitermination factor NusG"/>
    <property type="match status" value="1"/>
</dbReference>
<dbReference type="GO" id="GO:0005829">
    <property type="term" value="C:cytosol"/>
    <property type="evidence" value="ECO:0007669"/>
    <property type="project" value="UniProtKB-ARBA"/>
</dbReference>
<comment type="caution">
    <text evidence="10">The sequence shown here is derived from an EMBL/GenBank/DDBJ whole genome shotgun (WGS) entry which is preliminary data.</text>
</comment>
<dbReference type="HAMAP" id="MF_00948">
    <property type="entry name" value="NusG"/>
    <property type="match status" value="1"/>
</dbReference>
<dbReference type="PRINTS" id="PR00338">
    <property type="entry name" value="NUSGTNSCPFCT"/>
</dbReference>
<dbReference type="GO" id="GO:0006354">
    <property type="term" value="P:DNA-templated transcription elongation"/>
    <property type="evidence" value="ECO:0007669"/>
    <property type="project" value="UniProtKB-UniRule"/>
</dbReference>
<dbReference type="PANTHER" id="PTHR30265">
    <property type="entry name" value="RHO-INTERACTING TRANSCRIPTION TERMINATION FACTOR NUSG"/>
    <property type="match status" value="1"/>
</dbReference>
<dbReference type="InterPro" id="IPR005824">
    <property type="entry name" value="KOW"/>
</dbReference>
<gene>
    <name evidence="5 10" type="primary">nusG</name>
    <name evidence="10" type="ORF">FHP25_16330</name>
</gene>
<evidence type="ECO:0000256" key="3">
    <source>
        <dbReference type="ARBA" id="ARBA00023015"/>
    </source>
</evidence>
<dbReference type="Pfam" id="PF00467">
    <property type="entry name" value="KOW"/>
    <property type="match status" value="1"/>
</dbReference>
<evidence type="ECO:0000313" key="10">
    <source>
        <dbReference type="EMBL" id="TXL74647.1"/>
    </source>
</evidence>
<sequence>MALRWYVVHAYSGFENKVAQSIREQAEKKGMTPLIPEVLVPTEEVVELRRGTKVNAERKFFPGYVLARMELTDETWHLVKNTPKVTGFLGGGKAGRPVPITDAEAGRILKQVQEGIERPKPSVMFEIGEQVKVSDGPFASFNGTVEEIDEEKQRLKVSVSIFGRATPVELDYGQVDKV</sequence>
<dbReference type="SMART" id="SM00739">
    <property type="entry name" value="KOW"/>
    <property type="match status" value="1"/>
</dbReference>
<dbReference type="CDD" id="cd06091">
    <property type="entry name" value="KOW_NusG"/>
    <property type="match status" value="1"/>
</dbReference>
<dbReference type="InterPro" id="IPR014722">
    <property type="entry name" value="Rib_uL2_dom2"/>
</dbReference>
<dbReference type="SUPFAM" id="SSF50104">
    <property type="entry name" value="Translation proteins SH3-like domain"/>
    <property type="match status" value="1"/>
</dbReference>
<dbReference type="CDD" id="cd09891">
    <property type="entry name" value="NGN_Bact_1"/>
    <property type="match status" value="1"/>
</dbReference>
<dbReference type="AlphaFoldDB" id="A0A5C8PL22"/>
<dbReference type="GO" id="GO:0031564">
    <property type="term" value="P:transcription antitermination"/>
    <property type="evidence" value="ECO:0007669"/>
    <property type="project" value="UniProtKB-UniRule"/>
</dbReference>
<dbReference type="EMBL" id="VDUZ01000017">
    <property type="protein sequence ID" value="TXL74647.1"/>
    <property type="molecule type" value="Genomic_DNA"/>
</dbReference>
<keyword evidence="3 5" id="KW-0805">Transcription regulation</keyword>
<keyword evidence="4 5" id="KW-0804">Transcription</keyword>
<accession>A0A5C8PL22</accession>
<dbReference type="SMART" id="SM00738">
    <property type="entry name" value="NGN"/>
    <property type="match status" value="1"/>
</dbReference>
<dbReference type="GO" id="GO:0032784">
    <property type="term" value="P:regulation of DNA-templated transcription elongation"/>
    <property type="evidence" value="ECO:0007669"/>
    <property type="project" value="InterPro"/>
</dbReference>
<evidence type="ECO:0000259" key="8">
    <source>
        <dbReference type="SMART" id="SM00738"/>
    </source>
</evidence>
<dbReference type="Pfam" id="PF02357">
    <property type="entry name" value="NusG"/>
    <property type="match status" value="1"/>
</dbReference>
<feature type="domain" description="KOW" evidence="9">
    <location>
        <begin position="124"/>
        <end position="151"/>
    </location>
</feature>
<dbReference type="Gene3D" id="2.30.30.30">
    <property type="match status" value="1"/>
</dbReference>
<proteinExistence type="inferred from homology"/>
<evidence type="ECO:0000259" key="9">
    <source>
        <dbReference type="SMART" id="SM00739"/>
    </source>
</evidence>
<evidence type="ECO:0000256" key="1">
    <source>
        <dbReference type="ARBA" id="ARBA00022472"/>
    </source>
</evidence>
<dbReference type="PANTHER" id="PTHR30265:SF2">
    <property type="entry name" value="TRANSCRIPTION TERMINATION_ANTITERMINATION PROTEIN NUSG"/>
    <property type="match status" value="1"/>
</dbReference>
<comment type="function">
    <text evidence="5 7">Participates in transcription elongation, termination and antitermination.</text>
</comment>
<keyword evidence="2 5" id="KW-0889">Transcription antitermination</keyword>
<dbReference type="InterPro" id="IPR008991">
    <property type="entry name" value="Translation_prot_SH3-like_sf"/>
</dbReference>
<dbReference type="Gene3D" id="3.30.70.940">
    <property type="entry name" value="NusG, N-terminal domain"/>
    <property type="match status" value="1"/>
</dbReference>
<keyword evidence="1 5" id="KW-0806">Transcription termination</keyword>
<dbReference type="InterPro" id="IPR006645">
    <property type="entry name" value="NGN-like_dom"/>
</dbReference>
<dbReference type="RefSeq" id="WP_147848020.1">
    <property type="nucleotide sequence ID" value="NZ_VDUZ01000017.1"/>
</dbReference>
<reference evidence="10 11" key="1">
    <citation type="submission" date="2019-06" db="EMBL/GenBank/DDBJ databases">
        <title>New taxonomy in bacterial strain CC-CFT640, isolated from vineyard.</title>
        <authorList>
            <person name="Lin S.-Y."/>
            <person name="Tsai C.-F."/>
            <person name="Young C.-C."/>
        </authorList>
    </citation>
    <scope>NUCLEOTIDE SEQUENCE [LARGE SCALE GENOMIC DNA]</scope>
    <source>
        <strain evidence="10 11">CC-CFT640</strain>
    </source>
</reference>
<keyword evidence="11" id="KW-1185">Reference proteome</keyword>
<dbReference type="SUPFAM" id="SSF82679">
    <property type="entry name" value="N-utilization substance G protein NusG, N-terminal domain"/>
    <property type="match status" value="1"/>
</dbReference>
<dbReference type="InterPro" id="IPR043425">
    <property type="entry name" value="NusG-like"/>
</dbReference>
<dbReference type="OrthoDB" id="9809075at2"/>
<dbReference type="NCBIfam" id="TIGR00922">
    <property type="entry name" value="nusG"/>
    <property type="match status" value="1"/>
</dbReference>
<comment type="similarity">
    <text evidence="5 7">Belongs to the NusG family.</text>
</comment>
<organism evidence="10 11">
    <name type="scientific">Vineibacter terrae</name>
    <dbReference type="NCBI Taxonomy" id="2586908"/>
    <lineage>
        <taxon>Bacteria</taxon>
        <taxon>Pseudomonadati</taxon>
        <taxon>Pseudomonadota</taxon>
        <taxon>Alphaproteobacteria</taxon>
        <taxon>Hyphomicrobiales</taxon>
        <taxon>Vineibacter</taxon>
    </lineage>
</organism>
<evidence type="ECO:0000256" key="6">
    <source>
        <dbReference type="NCBIfam" id="TIGR00922"/>
    </source>
</evidence>
<dbReference type="InterPro" id="IPR015869">
    <property type="entry name" value="Transcrpt_antiterm_NusG_bac_CS"/>
</dbReference>
<evidence type="ECO:0000313" key="11">
    <source>
        <dbReference type="Proteomes" id="UP000321638"/>
    </source>
</evidence>